<evidence type="ECO:0000256" key="4">
    <source>
        <dbReference type="HAMAP-Rule" id="MF_01914"/>
    </source>
</evidence>
<dbReference type="Gene3D" id="2.60.450.10">
    <property type="entry name" value="Lipopolysaccharide (LPS) transport protein A like domain"/>
    <property type="match status" value="1"/>
</dbReference>
<evidence type="ECO:0000259" key="6">
    <source>
        <dbReference type="Pfam" id="PF03968"/>
    </source>
</evidence>
<dbReference type="EMBL" id="CP050313">
    <property type="protein sequence ID" value="QIR13510.1"/>
    <property type="molecule type" value="Genomic_DNA"/>
</dbReference>
<dbReference type="KEGG" id="saes:HBH39_02495"/>
<keyword evidence="8" id="KW-1185">Reference proteome</keyword>
<dbReference type="AlphaFoldDB" id="A0A6G9QG57"/>
<gene>
    <name evidence="4 7" type="primary">lptA</name>
    <name evidence="7" type="ORF">HBH39_02495</name>
</gene>
<feature type="signal peptide" evidence="4">
    <location>
        <begin position="1"/>
        <end position="31"/>
    </location>
</feature>
<dbReference type="RefSeq" id="WP_167675308.1">
    <property type="nucleotide sequence ID" value="NZ_CP050313.1"/>
</dbReference>
<evidence type="ECO:0000256" key="2">
    <source>
        <dbReference type="ARBA" id="ARBA00022729"/>
    </source>
</evidence>
<evidence type="ECO:0000256" key="1">
    <source>
        <dbReference type="ARBA" id="ARBA00022448"/>
    </source>
</evidence>
<comment type="subunit">
    <text evidence="4">Component of the lipopolysaccharide transport and assembly complex.</text>
</comment>
<feature type="domain" description="Organic solvent tolerance-like N-terminal" evidence="6">
    <location>
        <begin position="41"/>
        <end position="151"/>
    </location>
</feature>
<feature type="compositionally biased region" description="Polar residues" evidence="5">
    <location>
        <begin position="182"/>
        <end position="196"/>
    </location>
</feature>
<organism evidence="7 8">
    <name type="scientific">Shewanella aestuarii</name>
    <dbReference type="NCBI Taxonomy" id="1028752"/>
    <lineage>
        <taxon>Bacteria</taxon>
        <taxon>Pseudomonadati</taxon>
        <taxon>Pseudomonadota</taxon>
        <taxon>Gammaproteobacteria</taxon>
        <taxon>Alteromonadales</taxon>
        <taxon>Shewanellaceae</taxon>
        <taxon>Shewanella</taxon>
    </lineage>
</organism>
<dbReference type="InterPro" id="IPR014340">
    <property type="entry name" value="LptA"/>
</dbReference>
<keyword evidence="1 4" id="KW-0813">Transport</keyword>
<reference evidence="7 8" key="1">
    <citation type="submission" date="2020-03" db="EMBL/GenBank/DDBJ databases">
        <title>Complete genome sequence of Shewanella sp.</title>
        <authorList>
            <person name="Kim Y.-S."/>
            <person name="Kim S.-J."/>
            <person name="Jung H.-K."/>
            <person name="Kim K.-H."/>
        </authorList>
    </citation>
    <scope>NUCLEOTIDE SEQUENCE [LARGE SCALE GENOMIC DNA]</scope>
    <source>
        <strain evidence="7 8">PN3F2</strain>
    </source>
</reference>
<accession>A0A6G9QG57</accession>
<proteinExistence type="inferred from homology"/>
<dbReference type="GO" id="GO:0001530">
    <property type="term" value="F:lipopolysaccharide binding"/>
    <property type="evidence" value="ECO:0007669"/>
    <property type="project" value="InterPro"/>
</dbReference>
<evidence type="ECO:0000256" key="3">
    <source>
        <dbReference type="ARBA" id="ARBA00022764"/>
    </source>
</evidence>
<feature type="region of interest" description="Disordered" evidence="5">
    <location>
        <begin position="172"/>
        <end position="196"/>
    </location>
</feature>
<keyword evidence="3 4" id="KW-0574">Periplasm</keyword>
<keyword evidence="2 4" id="KW-0732">Signal</keyword>
<dbReference type="Proteomes" id="UP000502608">
    <property type="component" value="Chromosome"/>
</dbReference>
<comment type="similarity">
    <text evidence="4">Belongs to the LptA family.</text>
</comment>
<evidence type="ECO:0000313" key="7">
    <source>
        <dbReference type="EMBL" id="QIR13510.1"/>
    </source>
</evidence>
<protein>
    <recommendedName>
        <fullName evidence="4">Lipopolysaccharide export system protein LptA</fullName>
    </recommendedName>
</protein>
<feature type="chain" id="PRO_5026408440" description="Lipopolysaccharide export system protein LptA" evidence="4">
    <location>
        <begin position="32"/>
        <end position="196"/>
    </location>
</feature>
<dbReference type="InterPro" id="IPR052037">
    <property type="entry name" value="LPS_export_LptA"/>
</dbReference>
<dbReference type="PANTHER" id="PTHR36504">
    <property type="entry name" value="LIPOPOLYSACCHARIDE EXPORT SYSTEM PROTEIN LPTA"/>
    <property type="match status" value="1"/>
</dbReference>
<comment type="subcellular location">
    <subcellularLocation>
        <location evidence="4">Periplasm</location>
    </subcellularLocation>
</comment>
<dbReference type="GO" id="GO:0009279">
    <property type="term" value="C:cell outer membrane"/>
    <property type="evidence" value="ECO:0007669"/>
    <property type="project" value="TreeGrafter"/>
</dbReference>
<dbReference type="HAMAP" id="MF_01914">
    <property type="entry name" value="LPS_assembly_LptA"/>
    <property type="match status" value="1"/>
</dbReference>
<evidence type="ECO:0000256" key="5">
    <source>
        <dbReference type="SAM" id="MobiDB-lite"/>
    </source>
</evidence>
<name>A0A6G9QG57_9GAMM</name>
<dbReference type="GO" id="GO:0017089">
    <property type="term" value="F:glycolipid transfer activity"/>
    <property type="evidence" value="ECO:0007669"/>
    <property type="project" value="TreeGrafter"/>
</dbReference>
<dbReference type="GO" id="GO:0030288">
    <property type="term" value="C:outer membrane-bounded periplasmic space"/>
    <property type="evidence" value="ECO:0007669"/>
    <property type="project" value="TreeGrafter"/>
</dbReference>
<dbReference type="Pfam" id="PF03968">
    <property type="entry name" value="LptD_N"/>
    <property type="match status" value="1"/>
</dbReference>
<evidence type="ECO:0000313" key="8">
    <source>
        <dbReference type="Proteomes" id="UP000502608"/>
    </source>
</evidence>
<dbReference type="GO" id="GO:0043165">
    <property type="term" value="P:Gram-negative-bacterium-type cell outer membrane assembly"/>
    <property type="evidence" value="ECO:0007669"/>
    <property type="project" value="UniProtKB-UniRule"/>
</dbReference>
<dbReference type="InterPro" id="IPR005653">
    <property type="entry name" value="OstA-like_N"/>
</dbReference>
<sequence length="196" mass="21101" precursor="true">MNQTKLSSTYFTRASALCLFALSVLSFNTSAKEGDLQQELKIAAVSQRADIKNNQIIFNGPVKITQGSININADELRAFSSENGQTQTLVATGNPATFSQELDDGRVGTASANEIRYDLATTTLLLTGNAKLDQAGSQVTGNMIRYNINAQELVAESTGTGNDRVITIIQPENFQEADPASQPKSPETQLEKQGNQ</sequence>
<dbReference type="NCBIfam" id="TIGR03002">
    <property type="entry name" value="outer_YhbN_LptA"/>
    <property type="match status" value="1"/>
</dbReference>
<comment type="function">
    <text evidence="4">Involved in the assembly of lipopolysaccharide (LPS). Required for the translocation of LPS from the inner membrane to the outer membrane. May form a bridge between the inner membrane and the outer membrane, via interactions with LptC and LptD, thereby facilitating LPS transfer across the periplasm.</text>
</comment>
<dbReference type="GO" id="GO:0015920">
    <property type="term" value="P:lipopolysaccharide transport"/>
    <property type="evidence" value="ECO:0007669"/>
    <property type="project" value="UniProtKB-UniRule"/>
</dbReference>
<dbReference type="PANTHER" id="PTHR36504:SF1">
    <property type="entry name" value="LIPOPOLYSACCHARIDE EXPORT SYSTEM PROTEIN LPTA"/>
    <property type="match status" value="1"/>
</dbReference>